<feature type="region of interest" description="Disordered" evidence="1">
    <location>
        <begin position="47"/>
        <end position="77"/>
    </location>
</feature>
<organism evidence="2 3">
    <name type="scientific">Scylla paramamosain</name>
    <name type="common">Mud crab</name>
    <dbReference type="NCBI Taxonomy" id="85552"/>
    <lineage>
        <taxon>Eukaryota</taxon>
        <taxon>Metazoa</taxon>
        <taxon>Ecdysozoa</taxon>
        <taxon>Arthropoda</taxon>
        <taxon>Crustacea</taxon>
        <taxon>Multicrustacea</taxon>
        <taxon>Malacostraca</taxon>
        <taxon>Eumalacostraca</taxon>
        <taxon>Eucarida</taxon>
        <taxon>Decapoda</taxon>
        <taxon>Pleocyemata</taxon>
        <taxon>Brachyura</taxon>
        <taxon>Eubrachyura</taxon>
        <taxon>Portunoidea</taxon>
        <taxon>Portunidae</taxon>
        <taxon>Portuninae</taxon>
        <taxon>Scylla</taxon>
    </lineage>
</organism>
<accession>A0AAW0TDB8</accession>
<comment type="caution">
    <text evidence="2">The sequence shown here is derived from an EMBL/GenBank/DDBJ whole genome shotgun (WGS) entry which is preliminary data.</text>
</comment>
<evidence type="ECO:0000256" key="1">
    <source>
        <dbReference type="SAM" id="MobiDB-lite"/>
    </source>
</evidence>
<proteinExistence type="predicted"/>
<keyword evidence="3" id="KW-1185">Reference proteome</keyword>
<dbReference type="EMBL" id="JARAKH010000034">
    <property type="protein sequence ID" value="KAK8384632.1"/>
    <property type="molecule type" value="Genomic_DNA"/>
</dbReference>
<reference evidence="2 3" key="1">
    <citation type="submission" date="2023-03" db="EMBL/GenBank/DDBJ databases">
        <title>High-quality genome of Scylla paramamosain provides insights in environmental adaptation.</title>
        <authorList>
            <person name="Zhang L."/>
        </authorList>
    </citation>
    <scope>NUCLEOTIDE SEQUENCE [LARGE SCALE GENOMIC DNA]</scope>
    <source>
        <strain evidence="2">LZ_2023a</strain>
        <tissue evidence="2">Muscle</tissue>
    </source>
</reference>
<evidence type="ECO:0000313" key="2">
    <source>
        <dbReference type="EMBL" id="KAK8384632.1"/>
    </source>
</evidence>
<sequence>MLKMCQEDTLFLETGDKLPSYQDYRGCKHSPPRRQQLDEQARYAKMERRRQEKVTLGDSLGRSSSRRCGARLEKGERQAKSLIKGPIRPRSFNWNTNIGSSDATHAVSQATNVIHKR</sequence>
<evidence type="ECO:0000313" key="3">
    <source>
        <dbReference type="Proteomes" id="UP001487740"/>
    </source>
</evidence>
<dbReference type="Proteomes" id="UP001487740">
    <property type="component" value="Unassembled WGS sequence"/>
</dbReference>
<protein>
    <submittedName>
        <fullName evidence="2">Uncharacterized protein</fullName>
    </submittedName>
</protein>
<dbReference type="AlphaFoldDB" id="A0AAW0TDB8"/>
<name>A0AAW0TDB8_SCYPA</name>
<gene>
    <name evidence="2" type="ORF">O3P69_014298</name>
</gene>